<proteinExistence type="predicted"/>
<evidence type="ECO:0000313" key="1">
    <source>
        <dbReference type="EMBL" id="CAB4137920.1"/>
    </source>
</evidence>
<accession>A0A6J5LYV3</accession>
<name>A0A6J5LYV3_9CAUD</name>
<organism evidence="1">
    <name type="scientific">uncultured Caudovirales phage</name>
    <dbReference type="NCBI Taxonomy" id="2100421"/>
    <lineage>
        <taxon>Viruses</taxon>
        <taxon>Duplodnaviria</taxon>
        <taxon>Heunggongvirae</taxon>
        <taxon>Uroviricota</taxon>
        <taxon>Caudoviricetes</taxon>
        <taxon>Peduoviridae</taxon>
        <taxon>Maltschvirus</taxon>
        <taxon>Maltschvirus maltsch</taxon>
    </lineage>
</organism>
<reference evidence="1" key="1">
    <citation type="submission" date="2020-04" db="EMBL/GenBank/DDBJ databases">
        <authorList>
            <person name="Chiriac C."/>
            <person name="Salcher M."/>
            <person name="Ghai R."/>
            <person name="Kavagutti S V."/>
        </authorList>
    </citation>
    <scope>NUCLEOTIDE SEQUENCE</scope>
</reference>
<dbReference type="Pfam" id="PF19547">
    <property type="entry name" value="DUF6071"/>
    <property type="match status" value="1"/>
</dbReference>
<dbReference type="EMBL" id="LR796341">
    <property type="protein sequence ID" value="CAB4137920.1"/>
    <property type="molecule type" value="Genomic_DNA"/>
</dbReference>
<gene>
    <name evidence="1" type="ORF">UFOVP328_134</name>
</gene>
<dbReference type="InterPro" id="IPR045715">
    <property type="entry name" value="DUF6071"/>
</dbReference>
<protein>
    <submittedName>
        <fullName evidence="1">Uncharacterized protein</fullName>
    </submittedName>
</protein>
<sequence>MILYVNGDSHTAAAEAVNPHAFAEDDGQYFYMGRAPHPDNIAVSWGKLLSTALRAGFHCGAESASSNTRIIRTTREWLDSQGYDQDLLVIIQWSTWEREEWLHNGTYYQVNGSGIDMVPQELQEKYRHFVAGIDWQAKTTQAHKDIWEFHQELESKNIRHIFFNGNNDFGPLKDRQDWGASYIGPYDPKMTYNNLIQAQGIQTVAPNSWHFGRDGHSYFHRFMLQYIINNKLI</sequence>